<evidence type="ECO:0000313" key="2">
    <source>
        <dbReference type="WBParaSite" id="PEQ_0000074501-mRNA-1"/>
    </source>
</evidence>
<evidence type="ECO:0000313" key="1">
    <source>
        <dbReference type="Proteomes" id="UP000887564"/>
    </source>
</evidence>
<dbReference type="Proteomes" id="UP000887564">
    <property type="component" value="Unplaced"/>
</dbReference>
<reference evidence="2" key="1">
    <citation type="submission" date="2022-11" db="UniProtKB">
        <authorList>
            <consortium name="WormBaseParasite"/>
        </authorList>
    </citation>
    <scope>IDENTIFICATION</scope>
</reference>
<protein>
    <submittedName>
        <fullName evidence="2">Uncharacterized protein</fullName>
    </submittedName>
</protein>
<proteinExistence type="predicted"/>
<dbReference type="WBParaSite" id="PEQ_0000074501-mRNA-1">
    <property type="protein sequence ID" value="PEQ_0000074501-mRNA-1"/>
    <property type="gene ID" value="PEQ_0000074501"/>
</dbReference>
<accession>A0A914R7S9</accession>
<name>A0A914R7S9_PAREQ</name>
<dbReference type="AlphaFoldDB" id="A0A914R7S9"/>
<keyword evidence="1" id="KW-1185">Reference proteome</keyword>
<organism evidence="1 2">
    <name type="scientific">Parascaris equorum</name>
    <name type="common">Equine roundworm</name>
    <dbReference type="NCBI Taxonomy" id="6256"/>
    <lineage>
        <taxon>Eukaryota</taxon>
        <taxon>Metazoa</taxon>
        <taxon>Ecdysozoa</taxon>
        <taxon>Nematoda</taxon>
        <taxon>Chromadorea</taxon>
        <taxon>Rhabditida</taxon>
        <taxon>Spirurina</taxon>
        <taxon>Ascaridomorpha</taxon>
        <taxon>Ascaridoidea</taxon>
        <taxon>Ascarididae</taxon>
        <taxon>Parascaris</taxon>
    </lineage>
</organism>
<sequence length="79" mass="9400">MHSEPFKWNHYAGRWLVNWRHLRRTSYTARRWHLRGSKRKLKIESPSWTKNAEDVSVSSMSTTQVLSRISSVASIQWSN</sequence>